<dbReference type="CDD" id="cd00761">
    <property type="entry name" value="Glyco_tranf_GTA_type"/>
    <property type="match status" value="1"/>
</dbReference>
<proteinExistence type="predicted"/>
<dbReference type="InterPro" id="IPR001173">
    <property type="entry name" value="Glyco_trans_2-like"/>
</dbReference>
<reference evidence="2 3" key="1">
    <citation type="submission" date="2019-02" db="EMBL/GenBank/DDBJ databases">
        <title>WGS of Pseudoxanthomonas species novum from clinical isolates.</title>
        <authorList>
            <person name="Bernier A.-M."/>
            <person name="Bernard K."/>
            <person name="Vachon A."/>
        </authorList>
    </citation>
    <scope>NUCLEOTIDE SEQUENCE [LARGE SCALE GENOMIC DNA]</scope>
    <source>
        <strain evidence="3">NML 170316</strain>
    </source>
</reference>
<protein>
    <submittedName>
        <fullName evidence="2">Glycosyltransferase</fullName>
    </submittedName>
</protein>
<evidence type="ECO:0000313" key="2">
    <source>
        <dbReference type="EMBL" id="TAA22630.1"/>
    </source>
</evidence>
<gene>
    <name evidence="2" type="ORF">EA658_03320</name>
</gene>
<organism evidence="2 3">
    <name type="scientific">Pseudoxanthomonas winnipegensis</name>
    <dbReference type="NCBI Taxonomy" id="2480810"/>
    <lineage>
        <taxon>Bacteria</taxon>
        <taxon>Pseudomonadati</taxon>
        <taxon>Pseudomonadota</taxon>
        <taxon>Gammaproteobacteria</taxon>
        <taxon>Lysobacterales</taxon>
        <taxon>Lysobacteraceae</taxon>
        <taxon>Pseudoxanthomonas</taxon>
    </lineage>
</organism>
<dbReference type="SUPFAM" id="SSF53448">
    <property type="entry name" value="Nucleotide-diphospho-sugar transferases"/>
    <property type="match status" value="1"/>
</dbReference>
<sequence length="253" mass="28613">MSKMGVQLPVGGPDVSAVITFHGEGVLAHPTLHSIERCRLFAEAHGISVEFIITLDNADEETRRVVTSHPAIRATDQIHEVSFRDLSTCRNFAVNVSSGRYIGTFDGDDYFSKNWIARCVELIRGEGEMHIFHPEIMLAFGAWNAYWWQVDQKEDYYRPGGLLITNYWNACAFGARRVFEDCPYHVSRVGEAGFGFEDWHWNCETIASGYIHRLARGTIRFERRKEGGSLNIAHQRVGAVVRPSRFFDGGANV</sequence>
<dbReference type="Pfam" id="PF00535">
    <property type="entry name" value="Glycos_transf_2"/>
    <property type="match status" value="1"/>
</dbReference>
<keyword evidence="3" id="KW-1185">Reference proteome</keyword>
<evidence type="ECO:0000313" key="3">
    <source>
        <dbReference type="Proteomes" id="UP000293089"/>
    </source>
</evidence>
<name>A0ABY1WIR8_9GAMM</name>
<accession>A0ABY1WIR8</accession>
<feature type="domain" description="Glycosyltransferase 2-like" evidence="1">
    <location>
        <begin position="16"/>
        <end position="181"/>
    </location>
</feature>
<evidence type="ECO:0000259" key="1">
    <source>
        <dbReference type="Pfam" id="PF00535"/>
    </source>
</evidence>
<dbReference type="Proteomes" id="UP000293089">
    <property type="component" value="Unassembled WGS sequence"/>
</dbReference>
<dbReference type="InterPro" id="IPR029044">
    <property type="entry name" value="Nucleotide-diphossugar_trans"/>
</dbReference>
<comment type="caution">
    <text evidence="2">The sequence shown here is derived from an EMBL/GenBank/DDBJ whole genome shotgun (WGS) entry which is preliminary data.</text>
</comment>
<dbReference type="RefSeq" id="WP_130530557.1">
    <property type="nucleotide sequence ID" value="NZ_SHMD01000003.1"/>
</dbReference>
<dbReference type="EMBL" id="SHME01000001">
    <property type="protein sequence ID" value="TAA22630.1"/>
    <property type="molecule type" value="Genomic_DNA"/>
</dbReference>
<dbReference type="Gene3D" id="3.90.550.10">
    <property type="entry name" value="Spore Coat Polysaccharide Biosynthesis Protein SpsA, Chain A"/>
    <property type="match status" value="1"/>
</dbReference>